<accession>A0A7Y2RHG1</accession>
<feature type="transmembrane region" description="Helical" evidence="1">
    <location>
        <begin position="60"/>
        <end position="82"/>
    </location>
</feature>
<dbReference type="EMBL" id="JABERL010000049">
    <property type="protein sequence ID" value="NNH78719.1"/>
    <property type="molecule type" value="Genomic_DNA"/>
</dbReference>
<proteinExistence type="predicted"/>
<evidence type="ECO:0000313" key="2">
    <source>
        <dbReference type="EMBL" id="NNH78719.1"/>
    </source>
</evidence>
<dbReference type="RefSeq" id="WP_171540983.1">
    <property type="nucleotide sequence ID" value="NZ_JABERL010000049.1"/>
</dbReference>
<keyword evidence="1" id="KW-0472">Membrane</keyword>
<comment type="caution">
    <text evidence="2">The sequence shown here is derived from an EMBL/GenBank/DDBJ whole genome shotgun (WGS) entry which is preliminary data.</text>
</comment>
<keyword evidence="1" id="KW-1133">Transmembrane helix</keyword>
<name>A0A7Y2RHG1_9GAMM</name>
<reference evidence="2 3" key="1">
    <citation type="submission" date="2020-04" db="EMBL/GenBank/DDBJ databases">
        <title>Acinetobacter Taxon 24.</title>
        <authorList>
            <person name="Nemec A."/>
            <person name="Radolfova-Krizova L."/>
            <person name="Higgins P.G."/>
            <person name="Spanelova P."/>
        </authorList>
    </citation>
    <scope>NUCLEOTIDE SEQUENCE [LARGE SCALE GENOMIC DNA]</scope>
    <source>
        <strain evidence="2 3">ANC 5380</strain>
    </source>
</reference>
<sequence length="116" mass="13771">MNDFRYELLKNDADEFLIKHNSIYKTKGIKQNVVFILHIGATFTVIYSDFDMHEELCQEVIYIFTQHLLLMNGVFGLGNQYLRADEQEQANRRIPFFKVRLDARITNEKFGTKLYN</sequence>
<dbReference type="AlphaFoldDB" id="A0A7Y2RHG1"/>
<evidence type="ECO:0000313" key="3">
    <source>
        <dbReference type="Proteomes" id="UP000569202"/>
    </source>
</evidence>
<gene>
    <name evidence="2" type="ORF">HLH17_13875</name>
</gene>
<evidence type="ECO:0000256" key="1">
    <source>
        <dbReference type="SAM" id="Phobius"/>
    </source>
</evidence>
<protein>
    <submittedName>
        <fullName evidence="2">Uncharacterized protein</fullName>
    </submittedName>
</protein>
<feature type="transmembrane region" description="Helical" evidence="1">
    <location>
        <begin position="29"/>
        <end position="48"/>
    </location>
</feature>
<organism evidence="2 3">
    <name type="scientific">Acinetobacter terrae</name>
    <dbReference type="NCBI Taxonomy" id="2731247"/>
    <lineage>
        <taxon>Bacteria</taxon>
        <taxon>Pseudomonadati</taxon>
        <taxon>Pseudomonadota</taxon>
        <taxon>Gammaproteobacteria</taxon>
        <taxon>Moraxellales</taxon>
        <taxon>Moraxellaceae</taxon>
        <taxon>Acinetobacter</taxon>
        <taxon>Acinetobacter Taxon 24</taxon>
    </lineage>
</organism>
<keyword evidence="1" id="KW-0812">Transmembrane</keyword>
<dbReference type="Proteomes" id="UP000569202">
    <property type="component" value="Unassembled WGS sequence"/>
</dbReference>